<comment type="caution">
    <text evidence="1">The sequence shown here is derived from an EMBL/GenBank/DDBJ whole genome shotgun (WGS) entry which is preliminary data.</text>
</comment>
<protein>
    <submittedName>
        <fullName evidence="1">Uncharacterized protein</fullName>
    </submittedName>
</protein>
<name>A0A6L8V5V2_9BACL</name>
<dbReference type="Proteomes" id="UP000481087">
    <property type="component" value="Unassembled WGS sequence"/>
</dbReference>
<sequence>MAAFAASYSVSYNFKYQVKGKDNNQTYAMSAGTIKVDIDSSTDYLVGQPQTYSQTLMKLGTFSDTAIGTVQVPINGSDSNQWTNLNAGTYYLYLQKTNDGAFTTGTGTISN</sequence>
<organism evidence="1 2">
    <name type="scientific">Paenibacillus silvestris</name>
    <dbReference type="NCBI Taxonomy" id="2606219"/>
    <lineage>
        <taxon>Bacteria</taxon>
        <taxon>Bacillati</taxon>
        <taxon>Bacillota</taxon>
        <taxon>Bacilli</taxon>
        <taxon>Bacillales</taxon>
        <taxon>Paenibacillaceae</taxon>
        <taxon>Paenibacillus</taxon>
    </lineage>
</organism>
<dbReference type="RefSeq" id="WP_161408730.1">
    <property type="nucleotide sequence ID" value="NZ_WTUZ01000022.1"/>
</dbReference>
<dbReference type="AlphaFoldDB" id="A0A6L8V5V2"/>
<gene>
    <name evidence="1" type="ORF">GQF01_21310</name>
</gene>
<keyword evidence="2" id="KW-1185">Reference proteome</keyword>
<evidence type="ECO:0000313" key="1">
    <source>
        <dbReference type="EMBL" id="MZQ84650.1"/>
    </source>
</evidence>
<accession>A0A6L8V5V2</accession>
<proteinExistence type="predicted"/>
<reference evidence="1 2" key="1">
    <citation type="submission" date="2019-12" db="EMBL/GenBank/DDBJ databases">
        <title>Paenibacillus sp. nov. sp. isolated from soil.</title>
        <authorList>
            <person name="Kim J."/>
            <person name="Jeong S.E."/>
            <person name="Jung H.S."/>
            <person name="Jeon C.O."/>
        </authorList>
    </citation>
    <scope>NUCLEOTIDE SEQUENCE [LARGE SCALE GENOMIC DNA]</scope>
    <source>
        <strain evidence="1 2">5J-6</strain>
    </source>
</reference>
<dbReference type="EMBL" id="WTUZ01000022">
    <property type="protein sequence ID" value="MZQ84650.1"/>
    <property type="molecule type" value="Genomic_DNA"/>
</dbReference>
<evidence type="ECO:0000313" key="2">
    <source>
        <dbReference type="Proteomes" id="UP000481087"/>
    </source>
</evidence>